<dbReference type="AlphaFoldDB" id="A0A5P2BNR7"/>
<dbReference type="Pfam" id="PF11468">
    <property type="entry name" value="PTase_Orf2"/>
    <property type="match status" value="1"/>
</dbReference>
<protein>
    <recommendedName>
        <fullName evidence="6">Prenyltransferase</fullName>
    </recommendedName>
</protein>
<dbReference type="InterPro" id="IPR033964">
    <property type="entry name" value="ABBA"/>
</dbReference>
<dbReference type="GO" id="GO:0004659">
    <property type="term" value="F:prenyltransferase activity"/>
    <property type="evidence" value="ECO:0007669"/>
    <property type="project" value="UniProtKB-KW"/>
</dbReference>
<evidence type="ECO:0008006" key="6">
    <source>
        <dbReference type="Google" id="ProtNLM"/>
    </source>
</evidence>
<proteinExistence type="inferred from homology"/>
<evidence type="ECO:0000256" key="2">
    <source>
        <dbReference type="ARBA" id="ARBA00022602"/>
    </source>
</evidence>
<keyword evidence="2" id="KW-0637">Prenyltransferase</keyword>
<dbReference type="Proteomes" id="UP000322927">
    <property type="component" value="Chromosome"/>
</dbReference>
<dbReference type="EMBL" id="CP029192">
    <property type="protein sequence ID" value="QES32115.1"/>
    <property type="molecule type" value="Genomic_DNA"/>
</dbReference>
<dbReference type="OrthoDB" id="4515750at2"/>
<dbReference type="InterPro" id="IPR036239">
    <property type="entry name" value="PrenylTrfase-like_sf"/>
</dbReference>
<dbReference type="SFLD" id="SFLDS00036">
    <property type="entry name" value="Aromatic_Prenyltransferase"/>
    <property type="match status" value="1"/>
</dbReference>
<gene>
    <name evidence="4" type="ORF">DEJ48_00585</name>
</gene>
<evidence type="ECO:0000256" key="1">
    <source>
        <dbReference type="ARBA" id="ARBA00005368"/>
    </source>
</evidence>
<reference evidence="4 5" key="1">
    <citation type="submission" date="2018-05" db="EMBL/GenBank/DDBJ databases">
        <title>Streptomyces venezuelae.</title>
        <authorList>
            <person name="Kim W."/>
            <person name="Lee N."/>
            <person name="Cho B.-K."/>
        </authorList>
    </citation>
    <scope>NUCLEOTIDE SEQUENCE [LARGE SCALE GENOMIC DNA]</scope>
    <source>
        <strain evidence="4 5">ATCC 14584</strain>
    </source>
</reference>
<dbReference type="InterPro" id="IPR020965">
    <property type="entry name" value="Prenyltransferase_CloQ"/>
</dbReference>
<evidence type="ECO:0000256" key="3">
    <source>
        <dbReference type="ARBA" id="ARBA00022679"/>
    </source>
</evidence>
<accession>A0A5P2BNR7</accession>
<comment type="similarity">
    <text evidence="1">Belongs to the aromatic prenyltransferase family.</text>
</comment>
<organism evidence="4 5">
    <name type="scientific">Streptomyces venezuelae</name>
    <dbReference type="NCBI Taxonomy" id="54571"/>
    <lineage>
        <taxon>Bacteria</taxon>
        <taxon>Bacillati</taxon>
        <taxon>Actinomycetota</taxon>
        <taxon>Actinomycetes</taxon>
        <taxon>Kitasatosporales</taxon>
        <taxon>Streptomycetaceae</taxon>
        <taxon>Streptomyces</taxon>
    </lineage>
</organism>
<dbReference type="SUPFAM" id="SSF143492">
    <property type="entry name" value="Prenyltransferase-like"/>
    <property type="match status" value="1"/>
</dbReference>
<dbReference type="SFLD" id="SFLDG01163">
    <property type="entry name" value="II"/>
    <property type="match status" value="1"/>
</dbReference>
<keyword evidence="3" id="KW-0808">Transferase</keyword>
<evidence type="ECO:0000313" key="5">
    <source>
        <dbReference type="Proteomes" id="UP000322927"/>
    </source>
</evidence>
<dbReference type="RefSeq" id="WP_150213418.1">
    <property type="nucleotide sequence ID" value="NZ_CP029192.1"/>
</dbReference>
<name>A0A5P2BNR7_STRVZ</name>
<evidence type="ECO:0000313" key="4">
    <source>
        <dbReference type="EMBL" id="QES32115.1"/>
    </source>
</evidence>
<sequence length="293" mass="32107">MSKKANIEGLYTALEEAAGLLDTACSRERMWPVLTAFQDVIGAVVFNTVAGDSLSFDFTTPLSDGDPYERALAHGLVEEIDHPVRALFADLRAHMPLQGYGVDYAVTGIFNKAYALFPMNRRQELASLADIASMPPGLAEHMGTFAAHGLDGKISAIAVDYASRTWNVYFNGLSAQHVERGALRALLADFGMPDPSEELLAFAEGSAALYPTFGWDSAKIDRVSFSRRTTDPVQLPAHVEPSLDKLARNAPYTYDGERIMVYAGVLAPDREYYKLATYHHLASAALDRVRSRN</sequence>